<dbReference type="InterPro" id="IPR001650">
    <property type="entry name" value="Helicase_C-like"/>
</dbReference>
<evidence type="ECO:0000256" key="4">
    <source>
        <dbReference type="ARBA" id="ARBA00022840"/>
    </source>
</evidence>
<dbReference type="GO" id="GO:0005524">
    <property type="term" value="F:ATP binding"/>
    <property type="evidence" value="ECO:0007669"/>
    <property type="project" value="UniProtKB-KW"/>
</dbReference>
<dbReference type="STRING" id="3218.A0A2K1JLQ4"/>
<evidence type="ECO:0000313" key="10">
    <source>
        <dbReference type="Proteomes" id="UP000006727"/>
    </source>
</evidence>
<dbReference type="KEGG" id="ppp:112290642"/>
<feature type="region of interest" description="Disordered" evidence="5">
    <location>
        <begin position="385"/>
        <end position="512"/>
    </location>
</feature>
<evidence type="ECO:0000256" key="1">
    <source>
        <dbReference type="ARBA" id="ARBA00022741"/>
    </source>
</evidence>
<feature type="domain" description="Helicase C-terminal" evidence="7">
    <location>
        <begin position="889"/>
        <end position="1043"/>
    </location>
</feature>
<feature type="compositionally biased region" description="Low complexity" evidence="5">
    <location>
        <begin position="411"/>
        <end position="421"/>
    </location>
</feature>
<sequence>MQSMACARSLVYHVGVVGGCPRRETGSARNLRGCGIWNGGGIMWKAVEQDKETGVSSRRQIVAQSASGRGRGDRNWGPQRKGPGTVSRDNGRKEDGTYGREYDFKESGGDGVESFGRGRGRGRGAGRGYRGRGSARYGDQNSSYSDRRKGSAGSGRGYRGSGHSSARGSGRRGGRYDALREAADKRMHRDAFEVVDEETGEKVVVWGIEDEDCMPRQEDLKWKPTTIVAAGDVSEESWYKAMEASMDGPSGAFSIKGVRQGGAYADEDDDDDVEDDVYESDYDDDDDDEEDDEFGNELTANLVEEPEVVKPVRSARIRVFGRDYKQKDSVVSESSEGSHSGRHSVTSLDGAVGNKSHQLPMNGVNNSQVLSSDVDQSWPLAGQLVTGKTEDGYDSTVPSSSNGAGRKSQRSSLSEFSSVDSVHSEEDADQQWPPVGTLFSAGSSDSSPSEASDEDVSVRGDESSSSAGGNGESLGWPPAGLVGKGGVSSDEVSEASFESESTNERSQRSVWKDVKKVVREEEWVQGGMNPGIIDVDDDGDDEYESRRVADRKSGESVPVRSSLLDELRLQTQRKLASKTVNEDVEKVARNKEMSRAQAGGRSEEESSNVTVVKPRGFRDLKARSNYDSSLAAEFFSTKSLKGLGASEEVIGALSVLQIRKPSAIQAMAFKPILDGQSCIVADQTGSGKTLAYLAPLVQKLRAEEEKGGSKQLNKKPRVLVLAPTSELAVQILNVCRAFSRGGAPFRSLVLTGGFKWKTQVESLAQGADVVIATPGRFLQHLEKGSLKLDNLTTVVLDEVDILYDDQEFTAVLQTLEQAASRRVQYVHVTATLPLDIHDSLLTRYPDAIPLMGPTLHRTAVGLQEVLVDCSQADGEEKTPEKAFLSKKAALLQLVDQRPVSKTIIFCNKIETCRDVENALYRHDRNGTKLTVLPYHAALSQEARLESMQQFLESQPSKSLFLVCTDRASRGLDSFDVEHVILFDFPRDPSEYVRRVGRTARGAGGTGKVFVFALGKQVAMARRIMARNEKGRPIHDIPGTDYET</sequence>
<reference evidence="8 10" key="2">
    <citation type="journal article" date="2018" name="Plant J.">
        <title>The Physcomitrella patens chromosome-scale assembly reveals moss genome structure and evolution.</title>
        <authorList>
            <person name="Lang D."/>
            <person name="Ullrich K.K."/>
            <person name="Murat F."/>
            <person name="Fuchs J."/>
            <person name="Jenkins J."/>
            <person name="Haas F.B."/>
            <person name="Piednoel M."/>
            <person name="Gundlach H."/>
            <person name="Van Bel M."/>
            <person name="Meyberg R."/>
            <person name="Vives C."/>
            <person name="Morata J."/>
            <person name="Symeonidi A."/>
            <person name="Hiss M."/>
            <person name="Muchero W."/>
            <person name="Kamisugi Y."/>
            <person name="Saleh O."/>
            <person name="Blanc G."/>
            <person name="Decker E.L."/>
            <person name="van Gessel N."/>
            <person name="Grimwood J."/>
            <person name="Hayes R.D."/>
            <person name="Graham S.W."/>
            <person name="Gunter L.E."/>
            <person name="McDaniel S.F."/>
            <person name="Hoernstein S.N.W."/>
            <person name="Larsson A."/>
            <person name="Li F.W."/>
            <person name="Perroud P.F."/>
            <person name="Phillips J."/>
            <person name="Ranjan P."/>
            <person name="Rokshar D.S."/>
            <person name="Rothfels C.J."/>
            <person name="Schneider L."/>
            <person name="Shu S."/>
            <person name="Stevenson D.W."/>
            <person name="Thummler F."/>
            <person name="Tillich M."/>
            <person name="Villarreal Aguilar J.C."/>
            <person name="Widiez T."/>
            <person name="Wong G.K."/>
            <person name="Wymore A."/>
            <person name="Zhang Y."/>
            <person name="Zimmer A.D."/>
            <person name="Quatrano R.S."/>
            <person name="Mayer K.F.X."/>
            <person name="Goodstein D."/>
            <person name="Casacuberta J.M."/>
            <person name="Vandepoele K."/>
            <person name="Reski R."/>
            <person name="Cuming A.C."/>
            <person name="Tuskan G.A."/>
            <person name="Maumus F."/>
            <person name="Salse J."/>
            <person name="Schmutz J."/>
            <person name="Rensing S.A."/>
        </authorList>
    </citation>
    <scope>NUCLEOTIDE SEQUENCE [LARGE SCALE GENOMIC DNA]</scope>
    <source>
        <strain evidence="9 10">cv. Gransden 2004</strain>
    </source>
</reference>
<dbReference type="GO" id="GO:0003729">
    <property type="term" value="F:mRNA binding"/>
    <property type="evidence" value="ECO:0000318"/>
    <property type="project" value="GO_Central"/>
</dbReference>
<evidence type="ECO:0000259" key="6">
    <source>
        <dbReference type="PROSITE" id="PS51192"/>
    </source>
</evidence>
<dbReference type="PROSITE" id="PS51194">
    <property type="entry name" value="HELICASE_CTER"/>
    <property type="match status" value="1"/>
</dbReference>
<dbReference type="Proteomes" id="UP000006727">
    <property type="component" value="Chromosome 13"/>
</dbReference>
<feature type="compositionally biased region" description="Polar residues" evidence="5">
    <location>
        <begin position="355"/>
        <end position="368"/>
    </location>
</feature>
<dbReference type="SMART" id="SM00487">
    <property type="entry name" value="DEXDc"/>
    <property type="match status" value="1"/>
</dbReference>
<feature type="compositionally biased region" description="Polar residues" evidence="5">
    <location>
        <begin position="54"/>
        <end position="67"/>
    </location>
</feature>
<feature type="region of interest" description="Disordered" evidence="5">
    <location>
        <begin position="528"/>
        <end position="556"/>
    </location>
</feature>
<dbReference type="PROSITE" id="PS51192">
    <property type="entry name" value="HELICASE_ATP_BIND_1"/>
    <property type="match status" value="1"/>
</dbReference>
<evidence type="ECO:0000256" key="3">
    <source>
        <dbReference type="ARBA" id="ARBA00022806"/>
    </source>
</evidence>
<feature type="compositionally biased region" description="Acidic residues" evidence="5">
    <location>
        <begin position="265"/>
        <end position="294"/>
    </location>
</feature>
<accession>A0A2K1JLQ4</accession>
<organism evidence="8">
    <name type="scientific">Physcomitrium patens</name>
    <name type="common">Spreading-leaved earth moss</name>
    <name type="synonym">Physcomitrella patens</name>
    <dbReference type="NCBI Taxonomy" id="3218"/>
    <lineage>
        <taxon>Eukaryota</taxon>
        <taxon>Viridiplantae</taxon>
        <taxon>Streptophyta</taxon>
        <taxon>Embryophyta</taxon>
        <taxon>Bryophyta</taxon>
        <taxon>Bryophytina</taxon>
        <taxon>Bryopsida</taxon>
        <taxon>Funariidae</taxon>
        <taxon>Funariales</taxon>
        <taxon>Funariaceae</taxon>
        <taxon>Physcomitrium</taxon>
    </lineage>
</organism>
<evidence type="ECO:0000256" key="2">
    <source>
        <dbReference type="ARBA" id="ARBA00022801"/>
    </source>
</evidence>
<dbReference type="SMART" id="SM00490">
    <property type="entry name" value="HELICc"/>
    <property type="match status" value="1"/>
</dbReference>
<reference evidence="9" key="3">
    <citation type="submission" date="2020-12" db="UniProtKB">
        <authorList>
            <consortium name="EnsemblPlants"/>
        </authorList>
    </citation>
    <scope>IDENTIFICATION</scope>
</reference>
<dbReference type="SUPFAM" id="SSF52540">
    <property type="entry name" value="P-loop containing nucleoside triphosphate hydrolases"/>
    <property type="match status" value="1"/>
</dbReference>
<dbReference type="InterPro" id="IPR044742">
    <property type="entry name" value="DEAD/DEAH_RhlB"/>
</dbReference>
<protein>
    <recommendedName>
        <fullName evidence="11">DEAD-box RNA helicase</fullName>
    </recommendedName>
</protein>
<evidence type="ECO:0000256" key="5">
    <source>
        <dbReference type="SAM" id="MobiDB-lite"/>
    </source>
</evidence>
<dbReference type="Pfam" id="PF00270">
    <property type="entry name" value="DEAD"/>
    <property type="match status" value="1"/>
</dbReference>
<dbReference type="InterPro" id="IPR027417">
    <property type="entry name" value="P-loop_NTPase"/>
</dbReference>
<dbReference type="GO" id="GO:0016787">
    <property type="term" value="F:hydrolase activity"/>
    <property type="evidence" value="ECO:0007669"/>
    <property type="project" value="UniProtKB-KW"/>
</dbReference>
<feature type="compositionally biased region" description="Basic and acidic residues" evidence="5">
    <location>
        <begin position="502"/>
        <end position="512"/>
    </location>
</feature>
<feature type="region of interest" description="Disordered" evidence="5">
    <location>
        <begin position="590"/>
        <end position="610"/>
    </location>
</feature>
<keyword evidence="4" id="KW-0067">ATP-binding</keyword>
<evidence type="ECO:0000313" key="8">
    <source>
        <dbReference type="EMBL" id="PNR42474.1"/>
    </source>
</evidence>
<keyword evidence="10" id="KW-1185">Reference proteome</keyword>
<evidence type="ECO:0008006" key="11">
    <source>
        <dbReference type="Google" id="ProtNLM"/>
    </source>
</evidence>
<dbReference type="Pfam" id="PF00271">
    <property type="entry name" value="Helicase_C"/>
    <property type="match status" value="1"/>
</dbReference>
<evidence type="ECO:0000259" key="7">
    <source>
        <dbReference type="PROSITE" id="PS51194"/>
    </source>
</evidence>
<dbReference type="GO" id="GO:0004386">
    <property type="term" value="F:helicase activity"/>
    <property type="evidence" value="ECO:0007669"/>
    <property type="project" value="UniProtKB-KW"/>
</dbReference>
<dbReference type="InterPro" id="IPR014001">
    <property type="entry name" value="Helicase_ATP-bd"/>
</dbReference>
<feature type="compositionally biased region" description="Acidic residues" evidence="5">
    <location>
        <begin position="534"/>
        <end position="543"/>
    </location>
</feature>
<feature type="region of interest" description="Disordered" evidence="5">
    <location>
        <begin position="53"/>
        <end position="175"/>
    </location>
</feature>
<feature type="compositionally biased region" description="Basic and acidic residues" evidence="5">
    <location>
        <begin position="544"/>
        <end position="554"/>
    </location>
</feature>
<dbReference type="CDD" id="cd00268">
    <property type="entry name" value="DEADc"/>
    <property type="match status" value="1"/>
</dbReference>
<proteinExistence type="predicted"/>
<gene>
    <name evidence="9" type="primary">LOC112290642</name>
    <name evidence="8" type="ORF">PHYPA_017304</name>
</gene>
<feature type="region of interest" description="Disordered" evidence="5">
    <location>
        <begin position="325"/>
        <end position="368"/>
    </location>
</feature>
<reference evidence="8 10" key="1">
    <citation type="journal article" date="2008" name="Science">
        <title>The Physcomitrella genome reveals evolutionary insights into the conquest of land by plants.</title>
        <authorList>
            <person name="Rensing S."/>
            <person name="Lang D."/>
            <person name="Zimmer A."/>
            <person name="Terry A."/>
            <person name="Salamov A."/>
            <person name="Shapiro H."/>
            <person name="Nishiyama T."/>
            <person name="Perroud P.-F."/>
            <person name="Lindquist E."/>
            <person name="Kamisugi Y."/>
            <person name="Tanahashi T."/>
            <person name="Sakakibara K."/>
            <person name="Fujita T."/>
            <person name="Oishi K."/>
            <person name="Shin-I T."/>
            <person name="Kuroki Y."/>
            <person name="Toyoda A."/>
            <person name="Suzuki Y."/>
            <person name="Hashimoto A."/>
            <person name="Yamaguchi K."/>
            <person name="Sugano A."/>
            <person name="Kohara Y."/>
            <person name="Fujiyama A."/>
            <person name="Anterola A."/>
            <person name="Aoki S."/>
            <person name="Ashton N."/>
            <person name="Barbazuk W.B."/>
            <person name="Barker E."/>
            <person name="Bennetzen J."/>
            <person name="Bezanilla M."/>
            <person name="Blankenship R."/>
            <person name="Cho S.H."/>
            <person name="Dutcher S."/>
            <person name="Estelle M."/>
            <person name="Fawcett J.A."/>
            <person name="Gundlach H."/>
            <person name="Hanada K."/>
            <person name="Heyl A."/>
            <person name="Hicks K.A."/>
            <person name="Hugh J."/>
            <person name="Lohr M."/>
            <person name="Mayer K."/>
            <person name="Melkozernov A."/>
            <person name="Murata T."/>
            <person name="Nelson D."/>
            <person name="Pils B."/>
            <person name="Prigge M."/>
            <person name="Reiss B."/>
            <person name="Renner T."/>
            <person name="Rombauts S."/>
            <person name="Rushton P."/>
            <person name="Sanderfoot A."/>
            <person name="Schween G."/>
            <person name="Shiu S.-H."/>
            <person name="Stueber K."/>
            <person name="Theodoulou F.L."/>
            <person name="Tu H."/>
            <person name="Van de Peer Y."/>
            <person name="Verrier P.J."/>
            <person name="Waters E."/>
            <person name="Wood A."/>
            <person name="Yang L."/>
            <person name="Cove D."/>
            <person name="Cuming A."/>
            <person name="Hasebe M."/>
            <person name="Lucas S."/>
            <person name="Mishler D.B."/>
            <person name="Reski R."/>
            <person name="Grigoriev I."/>
            <person name="Quatrano R.S."/>
            <person name="Boore J.L."/>
        </authorList>
    </citation>
    <scope>NUCLEOTIDE SEQUENCE [LARGE SCALE GENOMIC DNA]</scope>
    <source>
        <strain evidence="9 10">cv. Gransden 2004</strain>
    </source>
</reference>
<dbReference type="InterPro" id="IPR011545">
    <property type="entry name" value="DEAD/DEAH_box_helicase_dom"/>
</dbReference>
<dbReference type="PANTHER" id="PTHR47960">
    <property type="entry name" value="DEAD-BOX ATP-DEPENDENT RNA HELICASE 50"/>
    <property type="match status" value="1"/>
</dbReference>
<dbReference type="AlphaFoldDB" id="A0A2K1JLQ4"/>
<keyword evidence="2" id="KW-0378">Hydrolase</keyword>
<keyword evidence="1" id="KW-0547">Nucleotide-binding</keyword>
<dbReference type="Gramene" id="Pp3c13_13090V3.1">
    <property type="protein sequence ID" value="Pp3c13_13090V3.1"/>
    <property type="gene ID" value="Pp3c13_13090"/>
</dbReference>
<dbReference type="GeneID" id="112290642"/>
<keyword evidence="3" id="KW-0347">Helicase</keyword>
<evidence type="ECO:0000313" key="9">
    <source>
        <dbReference type="EnsemblPlants" id="Pp3c13_13090V3.1"/>
    </source>
</evidence>
<name>A0A2K1JLQ4_PHYPA</name>
<dbReference type="EnsemblPlants" id="Pp3c13_13090V3.1">
    <property type="protein sequence ID" value="Pp3c13_13090V3.1"/>
    <property type="gene ID" value="Pp3c13_13090"/>
</dbReference>
<dbReference type="PaxDb" id="3218-PP1S5_92V6.1"/>
<dbReference type="RefSeq" id="XP_024392912.1">
    <property type="nucleotide sequence ID" value="XM_024537144.2"/>
</dbReference>
<feature type="domain" description="Helicase ATP-binding" evidence="6">
    <location>
        <begin position="669"/>
        <end position="850"/>
    </location>
</feature>
<dbReference type="CDD" id="cd18787">
    <property type="entry name" value="SF2_C_DEAD"/>
    <property type="match status" value="1"/>
</dbReference>
<feature type="region of interest" description="Disordered" evidence="5">
    <location>
        <begin position="262"/>
        <end position="294"/>
    </location>
</feature>
<dbReference type="EnsemblPlants" id="Pp3c13_13090V3.2">
    <property type="protein sequence ID" value="Pp3c13_13090V3.2"/>
    <property type="gene ID" value="Pp3c13_13090"/>
</dbReference>
<dbReference type="Gramene" id="Pp3c13_13090V3.2">
    <property type="protein sequence ID" value="Pp3c13_13090V3.2"/>
    <property type="gene ID" value="Pp3c13_13090"/>
</dbReference>
<dbReference type="OrthoDB" id="10256233at2759"/>
<feature type="compositionally biased region" description="Low complexity" evidence="5">
    <location>
        <begin position="440"/>
        <end position="450"/>
    </location>
</feature>
<dbReference type="Gene3D" id="3.40.50.300">
    <property type="entry name" value="P-loop containing nucleotide triphosphate hydrolases"/>
    <property type="match status" value="2"/>
</dbReference>
<feature type="compositionally biased region" description="Basic and acidic residues" evidence="5">
    <location>
        <begin position="89"/>
        <end position="108"/>
    </location>
</feature>
<dbReference type="EMBL" id="ABEU02000013">
    <property type="protein sequence ID" value="PNR42474.1"/>
    <property type="molecule type" value="Genomic_DNA"/>
</dbReference>